<feature type="transmembrane region" description="Helical" evidence="1">
    <location>
        <begin position="54"/>
        <end position="76"/>
    </location>
</feature>
<keyword evidence="1" id="KW-0472">Membrane</keyword>
<protein>
    <recommendedName>
        <fullName evidence="4">Tetraspanin family protein</fullName>
    </recommendedName>
</protein>
<dbReference type="AlphaFoldDB" id="A0A8J8T0G7"/>
<name>A0A8J8T0G7_HALGN</name>
<dbReference type="Proteomes" id="UP000785679">
    <property type="component" value="Unassembled WGS sequence"/>
</dbReference>
<dbReference type="EMBL" id="RRYP01011576">
    <property type="protein sequence ID" value="TNV77642.1"/>
    <property type="molecule type" value="Genomic_DNA"/>
</dbReference>
<accession>A0A8J8T0G7</accession>
<feature type="transmembrane region" description="Helical" evidence="1">
    <location>
        <begin position="292"/>
        <end position="315"/>
    </location>
</feature>
<reference evidence="2" key="1">
    <citation type="submission" date="2019-06" db="EMBL/GenBank/DDBJ databases">
        <authorList>
            <person name="Zheng W."/>
        </authorList>
    </citation>
    <scope>NUCLEOTIDE SEQUENCE</scope>
    <source>
        <strain evidence="2">QDHG01</strain>
    </source>
</reference>
<gene>
    <name evidence="2" type="ORF">FGO68_gene15882</name>
</gene>
<feature type="transmembrane region" description="Helical" evidence="1">
    <location>
        <begin position="20"/>
        <end position="42"/>
    </location>
</feature>
<dbReference type="OrthoDB" id="10542575at2759"/>
<evidence type="ECO:0008006" key="4">
    <source>
        <dbReference type="Google" id="ProtNLM"/>
    </source>
</evidence>
<evidence type="ECO:0000313" key="2">
    <source>
        <dbReference type="EMBL" id="TNV77642.1"/>
    </source>
</evidence>
<evidence type="ECO:0000313" key="3">
    <source>
        <dbReference type="Proteomes" id="UP000785679"/>
    </source>
</evidence>
<evidence type="ECO:0000256" key="1">
    <source>
        <dbReference type="SAM" id="Phobius"/>
    </source>
</evidence>
<keyword evidence="3" id="KW-1185">Reference proteome</keyword>
<comment type="caution">
    <text evidence="2">The sequence shown here is derived from an EMBL/GenBank/DDBJ whole genome shotgun (WGS) entry which is preliminary data.</text>
</comment>
<keyword evidence="1" id="KW-1133">Transmembrane helix</keyword>
<organism evidence="2 3">
    <name type="scientific">Halteria grandinella</name>
    <dbReference type="NCBI Taxonomy" id="5974"/>
    <lineage>
        <taxon>Eukaryota</taxon>
        <taxon>Sar</taxon>
        <taxon>Alveolata</taxon>
        <taxon>Ciliophora</taxon>
        <taxon>Intramacronucleata</taxon>
        <taxon>Spirotrichea</taxon>
        <taxon>Stichotrichia</taxon>
        <taxon>Sporadotrichida</taxon>
        <taxon>Halteriidae</taxon>
        <taxon>Halteria</taxon>
    </lineage>
</organism>
<feature type="transmembrane region" description="Helical" evidence="1">
    <location>
        <begin position="88"/>
        <end position="104"/>
    </location>
</feature>
<proteinExistence type="predicted"/>
<keyword evidence="1" id="KW-0812">Transmembrane</keyword>
<sequence length="328" mass="36757">MHYLGDRSKQYQTARTVFSITALSLFVSAVFTLYWGISLYRYETLHAFGFSGMILGWSIIDALVLLGFSAFTVVVFRRTNDKSVSGSYAVMLLIALIGYSYVVYKAPQVKNMTRDEFHRQCTSITGMSDFQMIDNLYLGANKVLCSNQCMCNADPKMWNKFYDKKADSKIVTANIDILNPTKVPKPVKNQTVKELGEPVIQNGLYTIKNGAERISDCPYANETLSTLLDTSFSVFSLDETLNLLKGIENDFSCASMCKRSPLFAFSEVSKGPPQQACRRSVTNKVASIANCFFWTNLVFAVITLIGFVLATMIAFDKRGELDEPLLQR</sequence>